<dbReference type="Proteomes" id="UP001055879">
    <property type="component" value="Linkage Group LG02"/>
</dbReference>
<proteinExistence type="predicted"/>
<evidence type="ECO:0000313" key="1">
    <source>
        <dbReference type="EMBL" id="KAI3758456.1"/>
    </source>
</evidence>
<keyword evidence="2" id="KW-1185">Reference proteome</keyword>
<organism evidence="1 2">
    <name type="scientific">Arctium lappa</name>
    <name type="common">Greater burdock</name>
    <name type="synonym">Lappa major</name>
    <dbReference type="NCBI Taxonomy" id="4217"/>
    <lineage>
        <taxon>Eukaryota</taxon>
        <taxon>Viridiplantae</taxon>
        <taxon>Streptophyta</taxon>
        <taxon>Embryophyta</taxon>
        <taxon>Tracheophyta</taxon>
        <taxon>Spermatophyta</taxon>
        <taxon>Magnoliopsida</taxon>
        <taxon>eudicotyledons</taxon>
        <taxon>Gunneridae</taxon>
        <taxon>Pentapetalae</taxon>
        <taxon>asterids</taxon>
        <taxon>campanulids</taxon>
        <taxon>Asterales</taxon>
        <taxon>Asteraceae</taxon>
        <taxon>Carduoideae</taxon>
        <taxon>Cardueae</taxon>
        <taxon>Arctiinae</taxon>
        <taxon>Arctium</taxon>
    </lineage>
</organism>
<comment type="caution">
    <text evidence="1">The sequence shown here is derived from an EMBL/GenBank/DDBJ whole genome shotgun (WGS) entry which is preliminary data.</text>
</comment>
<evidence type="ECO:0000313" key="2">
    <source>
        <dbReference type="Proteomes" id="UP001055879"/>
    </source>
</evidence>
<dbReference type="EMBL" id="CM042048">
    <property type="protein sequence ID" value="KAI3758456.1"/>
    <property type="molecule type" value="Genomic_DNA"/>
</dbReference>
<gene>
    <name evidence="1" type="ORF">L6452_06019</name>
</gene>
<protein>
    <submittedName>
        <fullName evidence="1">Uncharacterized protein</fullName>
    </submittedName>
</protein>
<reference evidence="2" key="1">
    <citation type="journal article" date="2022" name="Mol. Ecol. Resour.">
        <title>The genomes of chicory, endive, great burdock and yacon provide insights into Asteraceae palaeo-polyploidization history and plant inulin production.</title>
        <authorList>
            <person name="Fan W."/>
            <person name="Wang S."/>
            <person name="Wang H."/>
            <person name="Wang A."/>
            <person name="Jiang F."/>
            <person name="Liu H."/>
            <person name="Zhao H."/>
            <person name="Xu D."/>
            <person name="Zhang Y."/>
        </authorList>
    </citation>
    <scope>NUCLEOTIDE SEQUENCE [LARGE SCALE GENOMIC DNA]</scope>
    <source>
        <strain evidence="2">cv. Niubang</strain>
    </source>
</reference>
<accession>A0ACB9EJ26</accession>
<sequence length="277" mass="31686">MWTKLSDEDEAKQNEKWKNTTKMQLPFRYEKLNYNYSSDKSKFLSNDYFESYSSKELVAKPVEGKIYVPPLVLESKISELENTLTEERIFMDLEHSVFSTVFKNSDFSKSSKASKSDAISDLFNESEGELDDYVGQFDFNAKLPDHSQFVINSFGLSSMYEKGQTSTNANKPVSVNSKSAKGKKKKSRHSKKHNTTGKPKKKQPLKTHSSNSIDSNVSDVRKKRTGVESAWLPKQKFEETAKSFSDSTSSYSITIKQTRLQSHNFLSLLSHSRKIYK</sequence>
<name>A0ACB9EJ26_ARCLA</name>
<reference evidence="1 2" key="2">
    <citation type="journal article" date="2022" name="Mol. Ecol. Resour.">
        <title>The genomes of chicory, endive, great burdock and yacon provide insights into Asteraceae paleo-polyploidization history and plant inulin production.</title>
        <authorList>
            <person name="Fan W."/>
            <person name="Wang S."/>
            <person name="Wang H."/>
            <person name="Wang A."/>
            <person name="Jiang F."/>
            <person name="Liu H."/>
            <person name="Zhao H."/>
            <person name="Xu D."/>
            <person name="Zhang Y."/>
        </authorList>
    </citation>
    <scope>NUCLEOTIDE SEQUENCE [LARGE SCALE GENOMIC DNA]</scope>
    <source>
        <strain evidence="2">cv. Niubang</strain>
    </source>
</reference>